<dbReference type="Proteomes" id="UP000188268">
    <property type="component" value="Unassembled WGS sequence"/>
</dbReference>
<name>A0A1R3KQ73_COCAP</name>
<reference evidence="1 2" key="1">
    <citation type="submission" date="2013-09" db="EMBL/GenBank/DDBJ databases">
        <title>Corchorus capsularis genome sequencing.</title>
        <authorList>
            <person name="Alam M."/>
            <person name="Haque M.S."/>
            <person name="Islam M.S."/>
            <person name="Emdad E.M."/>
            <person name="Islam M.M."/>
            <person name="Ahmed B."/>
            <person name="Halim A."/>
            <person name="Hossen Q.M.M."/>
            <person name="Hossain M.Z."/>
            <person name="Ahmed R."/>
            <person name="Khan M.M."/>
            <person name="Islam R."/>
            <person name="Rashid M.M."/>
            <person name="Khan S.A."/>
            <person name="Rahman M.S."/>
            <person name="Alam M."/>
        </authorList>
    </citation>
    <scope>NUCLEOTIDE SEQUENCE [LARGE SCALE GENOMIC DNA]</scope>
    <source>
        <strain evidence="2">cv. CVL-1</strain>
        <tissue evidence="1">Whole seedling</tissue>
    </source>
</reference>
<comment type="caution">
    <text evidence="1">The sequence shown here is derived from an EMBL/GenBank/DDBJ whole genome shotgun (WGS) entry which is preliminary data.</text>
</comment>
<gene>
    <name evidence="1" type="ORF">CCACVL1_01070</name>
</gene>
<protein>
    <submittedName>
        <fullName evidence="1">Uncharacterized protein</fullName>
    </submittedName>
</protein>
<sequence length="148" mass="16339">MDLKDAQKIVVICSGDKCLNPYIYDAGKDQWVENGPLSYVNLEKDICSLPGITVPLIYDHCARQDIPSMPGITVPDPSAPGSLLVRNHRCFVDFPFSWMIDYGITGERDCNILLNPDGGHNDASAALMCDFDFAHGLLLIPLQRDSKV</sequence>
<evidence type="ECO:0000313" key="1">
    <source>
        <dbReference type="EMBL" id="OMP09243.1"/>
    </source>
</evidence>
<dbReference type="Gramene" id="OMP09243">
    <property type="protein sequence ID" value="OMP09243"/>
    <property type="gene ID" value="CCACVL1_01070"/>
</dbReference>
<dbReference type="EMBL" id="AWWV01003287">
    <property type="protein sequence ID" value="OMP09243.1"/>
    <property type="molecule type" value="Genomic_DNA"/>
</dbReference>
<dbReference type="AlphaFoldDB" id="A0A1R3KQ73"/>
<accession>A0A1R3KQ73</accession>
<proteinExistence type="predicted"/>
<organism evidence="1 2">
    <name type="scientific">Corchorus capsularis</name>
    <name type="common">Jute</name>
    <dbReference type="NCBI Taxonomy" id="210143"/>
    <lineage>
        <taxon>Eukaryota</taxon>
        <taxon>Viridiplantae</taxon>
        <taxon>Streptophyta</taxon>
        <taxon>Embryophyta</taxon>
        <taxon>Tracheophyta</taxon>
        <taxon>Spermatophyta</taxon>
        <taxon>Magnoliopsida</taxon>
        <taxon>eudicotyledons</taxon>
        <taxon>Gunneridae</taxon>
        <taxon>Pentapetalae</taxon>
        <taxon>rosids</taxon>
        <taxon>malvids</taxon>
        <taxon>Malvales</taxon>
        <taxon>Malvaceae</taxon>
        <taxon>Grewioideae</taxon>
        <taxon>Apeibeae</taxon>
        <taxon>Corchorus</taxon>
    </lineage>
</organism>
<evidence type="ECO:0000313" key="2">
    <source>
        <dbReference type="Proteomes" id="UP000188268"/>
    </source>
</evidence>
<keyword evidence="2" id="KW-1185">Reference proteome</keyword>